<dbReference type="GO" id="GO:0005524">
    <property type="term" value="F:ATP binding"/>
    <property type="evidence" value="ECO:0007669"/>
    <property type="project" value="UniProtKB-KW"/>
</dbReference>
<dbReference type="OrthoDB" id="9804819at2"/>
<evidence type="ECO:0000256" key="3">
    <source>
        <dbReference type="ARBA" id="ARBA00022741"/>
    </source>
</evidence>
<reference evidence="7 8" key="1">
    <citation type="submission" date="2017-09" db="EMBL/GenBank/DDBJ databases">
        <title>Bacterial strain isolated from the female urinary microbiota.</title>
        <authorList>
            <person name="Thomas-White K."/>
            <person name="Kumar N."/>
            <person name="Forster S."/>
            <person name="Putonti C."/>
            <person name="Lawley T."/>
            <person name="Wolfe A.J."/>
        </authorList>
    </citation>
    <scope>NUCLEOTIDE SEQUENCE [LARGE SCALE GENOMIC DNA]</scope>
    <source>
        <strain evidence="7 8">UMB0680</strain>
    </source>
</reference>
<dbReference type="Proteomes" id="UP000235703">
    <property type="component" value="Unassembled WGS sequence"/>
</dbReference>
<dbReference type="PANTHER" id="PTHR43335">
    <property type="entry name" value="ABC TRANSPORTER, ATP-BINDING PROTEIN"/>
    <property type="match status" value="1"/>
</dbReference>
<dbReference type="InterPro" id="IPR027417">
    <property type="entry name" value="P-loop_NTPase"/>
</dbReference>
<accession>A0A2N6PGS6</accession>
<evidence type="ECO:0000313" key="6">
    <source>
        <dbReference type="EMBL" id="NNG80374.1"/>
    </source>
</evidence>
<keyword evidence="4 7" id="KW-0067">ATP-binding</keyword>
<evidence type="ECO:0000259" key="5">
    <source>
        <dbReference type="PROSITE" id="PS50893"/>
    </source>
</evidence>
<evidence type="ECO:0000256" key="4">
    <source>
        <dbReference type="ARBA" id="ARBA00022840"/>
    </source>
</evidence>
<name>A0A2N6PGS6_9MICO</name>
<gene>
    <name evidence="7" type="ORF">CJ198_08650</name>
    <name evidence="6" type="ORF">HLA91_13490</name>
</gene>
<evidence type="ECO:0000256" key="1">
    <source>
        <dbReference type="ARBA" id="ARBA00005417"/>
    </source>
</evidence>
<dbReference type="InterPro" id="IPR003593">
    <property type="entry name" value="AAA+_ATPase"/>
</dbReference>
<dbReference type="Pfam" id="PF00005">
    <property type="entry name" value="ABC_tran"/>
    <property type="match status" value="1"/>
</dbReference>
<sequence length="261" mass="27820">MVSHDDHARPSATAVDRSAAAVRCVDVRLQRGDTVVLDGLDLTVTTGRVHALLGRNGAGKSTTFRILLGLMDADSGTIDVLGDTSMRGGRSRTTLERIGASIDGPAIYGHLSAFDNLLVHARLTGVGRERIEEVLDIVGLAGTGRKRARHFSMGMKARLALGIAILTEPDLLILDEPQNGLDPQGIVELRHLLRDYAAAGRTVLVSSHQLGEITQLADDISVLADGRCRYQGTLEDFAPAGQLEQAFLDLTLPDAARSEAA</sequence>
<dbReference type="PROSITE" id="PS50893">
    <property type="entry name" value="ABC_TRANSPORTER_2"/>
    <property type="match status" value="1"/>
</dbReference>
<proteinExistence type="inferred from homology"/>
<keyword evidence="3" id="KW-0547">Nucleotide-binding</keyword>
<keyword evidence="8" id="KW-1185">Reference proteome</keyword>
<dbReference type="GO" id="GO:0016887">
    <property type="term" value="F:ATP hydrolysis activity"/>
    <property type="evidence" value="ECO:0007669"/>
    <property type="project" value="InterPro"/>
</dbReference>
<dbReference type="EMBL" id="JABEMC010000015">
    <property type="protein sequence ID" value="NNG80374.1"/>
    <property type="molecule type" value="Genomic_DNA"/>
</dbReference>
<comment type="caution">
    <text evidence="7">The sequence shown here is derived from an EMBL/GenBank/DDBJ whole genome shotgun (WGS) entry which is preliminary data.</text>
</comment>
<dbReference type="EMBL" id="PNFZ01000004">
    <property type="protein sequence ID" value="PMB97886.1"/>
    <property type="molecule type" value="Genomic_DNA"/>
</dbReference>
<feature type="domain" description="ABC transporter" evidence="5">
    <location>
        <begin position="22"/>
        <end position="250"/>
    </location>
</feature>
<keyword evidence="2" id="KW-0813">Transport</keyword>
<reference evidence="6 9" key="2">
    <citation type="submission" date="2020-05" db="EMBL/GenBank/DDBJ databases">
        <title>MicrobeNet Type strains.</title>
        <authorList>
            <person name="Nicholson A.C."/>
        </authorList>
    </citation>
    <scope>NUCLEOTIDE SEQUENCE [LARGE SCALE GENOMIC DNA]</scope>
    <source>
        <strain evidence="6 9">CCUG 46604</strain>
    </source>
</reference>
<evidence type="ECO:0000313" key="8">
    <source>
        <dbReference type="Proteomes" id="UP000235703"/>
    </source>
</evidence>
<comment type="similarity">
    <text evidence="1">Belongs to the ABC transporter superfamily.</text>
</comment>
<dbReference type="SMART" id="SM00382">
    <property type="entry name" value="AAA"/>
    <property type="match status" value="1"/>
</dbReference>
<dbReference type="Gene3D" id="3.40.50.300">
    <property type="entry name" value="P-loop containing nucleotide triphosphate hydrolases"/>
    <property type="match status" value="1"/>
</dbReference>
<evidence type="ECO:0000313" key="9">
    <source>
        <dbReference type="Proteomes" id="UP000549517"/>
    </source>
</evidence>
<organism evidence="7 8">
    <name type="scientific">Brevibacterium luteolum</name>
    <dbReference type="NCBI Taxonomy" id="199591"/>
    <lineage>
        <taxon>Bacteria</taxon>
        <taxon>Bacillati</taxon>
        <taxon>Actinomycetota</taxon>
        <taxon>Actinomycetes</taxon>
        <taxon>Micrococcales</taxon>
        <taxon>Brevibacteriaceae</taxon>
        <taxon>Brevibacterium</taxon>
    </lineage>
</organism>
<protein>
    <submittedName>
        <fullName evidence="6">ATP-binding cassette domain-containing protein</fullName>
    </submittedName>
    <submittedName>
        <fullName evidence="7">Bacitracin ABC transporter ATP-binding protein</fullName>
    </submittedName>
</protein>
<dbReference type="Proteomes" id="UP000549517">
    <property type="component" value="Unassembled WGS sequence"/>
</dbReference>
<dbReference type="RefSeq" id="WP_102162232.1">
    <property type="nucleotide sequence ID" value="NZ_BAAAKH010000017.1"/>
</dbReference>
<dbReference type="PANTHER" id="PTHR43335:SF4">
    <property type="entry name" value="ABC TRANSPORTER, ATP-BINDING PROTEIN"/>
    <property type="match status" value="1"/>
</dbReference>
<dbReference type="AlphaFoldDB" id="A0A2N6PGS6"/>
<dbReference type="InterPro" id="IPR003439">
    <property type="entry name" value="ABC_transporter-like_ATP-bd"/>
</dbReference>
<dbReference type="SUPFAM" id="SSF52540">
    <property type="entry name" value="P-loop containing nucleoside triphosphate hydrolases"/>
    <property type="match status" value="1"/>
</dbReference>
<evidence type="ECO:0000313" key="7">
    <source>
        <dbReference type="EMBL" id="PMB97886.1"/>
    </source>
</evidence>
<evidence type="ECO:0000256" key="2">
    <source>
        <dbReference type="ARBA" id="ARBA00022448"/>
    </source>
</evidence>